<protein>
    <submittedName>
        <fullName evidence="4">Dimethylhistidine N-methyltransferase</fullName>
    </submittedName>
</protein>
<name>A0A1M5VZD9_9RHOB</name>
<dbReference type="STRING" id="870908.SAMN04488044_3332"/>
<evidence type="ECO:0000256" key="1">
    <source>
        <dbReference type="ARBA" id="ARBA00022603"/>
    </source>
</evidence>
<gene>
    <name evidence="4" type="ORF">SAMN04488044_3332</name>
</gene>
<dbReference type="InterPro" id="IPR029063">
    <property type="entry name" value="SAM-dependent_MTases_sf"/>
</dbReference>
<feature type="domain" description="Histidine-specific methyltransferase SAM-dependent" evidence="3">
    <location>
        <begin position="22"/>
        <end position="319"/>
    </location>
</feature>
<dbReference type="PANTHER" id="PTHR43397:SF1">
    <property type="entry name" value="ERGOTHIONEINE BIOSYNTHESIS PROTEIN 1"/>
    <property type="match status" value="1"/>
</dbReference>
<dbReference type="InterPro" id="IPR035094">
    <property type="entry name" value="EgtD"/>
</dbReference>
<sequence>MDGEFDTGTGLNAGLTNLELVADALESLSQSLKTLHPKWLYDARGSSLFEEITELEEYYLTRTETEILRRHSSDLAAHVPEGGALVELGAGASVKTRILLDACEGLAAYVPTDISARFLQETADALALDYPGLLIAPVAGDFLKPILLPDSVATLQKTLFFPGSTLGNLDPAVAKDLLKTARTLSYAGAFILGIDLLKEVETLKAAYDDTKGVTAEFISNILVRLNREAEADFDPTTLRYEVQWNETDAQIEMRLISIIAQEVSVGGHPIWFEKNEPILVSVSRKYTLDRLRELVIGAGWSIHRIFTDDAEQFAVVVLR</sequence>
<dbReference type="PIRSF" id="PIRSF018005">
    <property type="entry name" value="UCP018005"/>
    <property type="match status" value="1"/>
</dbReference>
<keyword evidence="2 4" id="KW-0808">Transferase</keyword>
<accession>A0A1M5VZD9</accession>
<evidence type="ECO:0000256" key="2">
    <source>
        <dbReference type="ARBA" id="ARBA00022679"/>
    </source>
</evidence>
<dbReference type="SUPFAM" id="SSF53335">
    <property type="entry name" value="S-adenosyl-L-methionine-dependent methyltransferases"/>
    <property type="match status" value="1"/>
</dbReference>
<dbReference type="Gene3D" id="3.40.50.150">
    <property type="entry name" value="Vaccinia Virus protein VP39"/>
    <property type="match status" value="1"/>
</dbReference>
<dbReference type="AlphaFoldDB" id="A0A1M5VZD9"/>
<dbReference type="GO" id="GO:0032259">
    <property type="term" value="P:methylation"/>
    <property type="evidence" value="ECO:0007669"/>
    <property type="project" value="UniProtKB-KW"/>
</dbReference>
<dbReference type="RefSeq" id="WP_110721863.1">
    <property type="nucleotide sequence ID" value="NZ_FQWM01000009.1"/>
</dbReference>
<evidence type="ECO:0000259" key="3">
    <source>
        <dbReference type="Pfam" id="PF10017"/>
    </source>
</evidence>
<dbReference type="Pfam" id="PF10017">
    <property type="entry name" value="Methyltransf_33"/>
    <property type="match status" value="1"/>
</dbReference>
<keyword evidence="5" id="KW-1185">Reference proteome</keyword>
<dbReference type="GO" id="GO:0008168">
    <property type="term" value="F:methyltransferase activity"/>
    <property type="evidence" value="ECO:0007669"/>
    <property type="project" value="UniProtKB-KW"/>
</dbReference>
<reference evidence="5" key="1">
    <citation type="submission" date="2016-11" db="EMBL/GenBank/DDBJ databases">
        <authorList>
            <person name="Varghese N."/>
            <person name="Submissions S."/>
        </authorList>
    </citation>
    <scope>NUCLEOTIDE SEQUENCE [LARGE SCALE GENOMIC DNA]</scope>
    <source>
        <strain evidence="5">DSM 28223</strain>
    </source>
</reference>
<dbReference type="InterPro" id="IPR019257">
    <property type="entry name" value="MeTrfase_dom"/>
</dbReference>
<dbReference type="NCBIfam" id="TIGR03438">
    <property type="entry name" value="egtD_ergothio"/>
    <property type="match status" value="1"/>
</dbReference>
<evidence type="ECO:0000313" key="4">
    <source>
        <dbReference type="EMBL" id="SHH80689.1"/>
    </source>
</evidence>
<proteinExistence type="predicted"/>
<dbReference type="InterPro" id="IPR017804">
    <property type="entry name" value="MeTrfase_EgtD-like"/>
</dbReference>
<dbReference type="PANTHER" id="PTHR43397">
    <property type="entry name" value="ERGOTHIONEINE BIOSYNTHESIS PROTEIN 1"/>
    <property type="match status" value="1"/>
</dbReference>
<dbReference type="Proteomes" id="UP000184211">
    <property type="component" value="Unassembled WGS sequence"/>
</dbReference>
<evidence type="ECO:0000313" key="5">
    <source>
        <dbReference type="Proteomes" id="UP000184211"/>
    </source>
</evidence>
<keyword evidence="1 4" id="KW-0489">Methyltransferase</keyword>
<dbReference type="OrthoDB" id="5289726at2"/>
<dbReference type="InterPro" id="IPR051128">
    <property type="entry name" value="EgtD_Methyltrsf_superfamily"/>
</dbReference>
<dbReference type="EMBL" id="FQWM01000009">
    <property type="protein sequence ID" value="SHH80689.1"/>
    <property type="molecule type" value="Genomic_DNA"/>
</dbReference>
<organism evidence="4 5">
    <name type="scientific">Cognatishimia maritima</name>
    <dbReference type="NCBI Taxonomy" id="870908"/>
    <lineage>
        <taxon>Bacteria</taxon>
        <taxon>Pseudomonadati</taxon>
        <taxon>Pseudomonadota</taxon>
        <taxon>Alphaproteobacteria</taxon>
        <taxon>Rhodobacterales</taxon>
        <taxon>Paracoccaceae</taxon>
        <taxon>Cognatishimia</taxon>
    </lineage>
</organism>